<dbReference type="EMBL" id="JAULSX010000004">
    <property type="protein sequence ID" value="KAK3492078.1"/>
    <property type="molecule type" value="Genomic_DNA"/>
</dbReference>
<dbReference type="Proteomes" id="UP001285908">
    <property type="component" value="Unassembled WGS sequence"/>
</dbReference>
<dbReference type="AlphaFoldDB" id="A0AAJ0MQY3"/>
<feature type="region of interest" description="Disordered" evidence="1">
    <location>
        <begin position="1"/>
        <end position="23"/>
    </location>
</feature>
<accession>A0AAJ0MQY3</accession>
<name>A0AAJ0MQY3_9PEZI</name>
<keyword evidence="3" id="KW-1185">Reference proteome</keyword>
<evidence type="ECO:0000313" key="3">
    <source>
        <dbReference type="Proteomes" id="UP001285908"/>
    </source>
</evidence>
<organism evidence="2 3">
    <name type="scientific">Neurospora hispaniola</name>
    <dbReference type="NCBI Taxonomy" id="588809"/>
    <lineage>
        <taxon>Eukaryota</taxon>
        <taxon>Fungi</taxon>
        <taxon>Dikarya</taxon>
        <taxon>Ascomycota</taxon>
        <taxon>Pezizomycotina</taxon>
        <taxon>Sordariomycetes</taxon>
        <taxon>Sordariomycetidae</taxon>
        <taxon>Sordariales</taxon>
        <taxon>Sordariaceae</taxon>
        <taxon>Neurospora</taxon>
    </lineage>
</organism>
<dbReference type="Gene3D" id="2.60.40.2970">
    <property type="match status" value="1"/>
</dbReference>
<evidence type="ECO:0000313" key="2">
    <source>
        <dbReference type="EMBL" id="KAK3492078.1"/>
    </source>
</evidence>
<proteinExistence type="predicted"/>
<sequence length="181" mass="19565">MSSQSPIPLSLSISQPSPSLSPPTVLLTLANTSPDVPVTLLTWSSPLDSLALQLGLIQVSSPSNPDNKIDFPQLMINRAMPPPEDALVTLGPGEEKSQEVVLREPIVDGDKLKELAEEGKVGVRVVCGKDKEEEEESGVVVWVGKKREEVSPEEVEMLGRGKEAKRWKVESEVFGMKVDGA</sequence>
<evidence type="ECO:0000256" key="1">
    <source>
        <dbReference type="SAM" id="MobiDB-lite"/>
    </source>
</evidence>
<gene>
    <name evidence="2" type="ORF">B0T23DRAFT_133801</name>
</gene>
<protein>
    <submittedName>
        <fullName evidence="2">Uncharacterized protein</fullName>
    </submittedName>
</protein>
<comment type="caution">
    <text evidence="2">The sequence shown here is derived from an EMBL/GenBank/DDBJ whole genome shotgun (WGS) entry which is preliminary data.</text>
</comment>
<reference evidence="2 3" key="1">
    <citation type="journal article" date="2023" name="Mol. Phylogenet. Evol.">
        <title>Genome-scale phylogeny and comparative genomics of the fungal order Sordariales.</title>
        <authorList>
            <person name="Hensen N."/>
            <person name="Bonometti L."/>
            <person name="Westerberg I."/>
            <person name="Brannstrom I.O."/>
            <person name="Guillou S."/>
            <person name="Cros-Aarteil S."/>
            <person name="Calhoun S."/>
            <person name="Haridas S."/>
            <person name="Kuo A."/>
            <person name="Mondo S."/>
            <person name="Pangilinan J."/>
            <person name="Riley R."/>
            <person name="LaButti K."/>
            <person name="Andreopoulos B."/>
            <person name="Lipzen A."/>
            <person name="Chen C."/>
            <person name="Yan M."/>
            <person name="Daum C."/>
            <person name="Ng V."/>
            <person name="Clum A."/>
            <person name="Steindorff A."/>
            <person name="Ohm R.A."/>
            <person name="Martin F."/>
            <person name="Silar P."/>
            <person name="Natvig D.O."/>
            <person name="Lalanne C."/>
            <person name="Gautier V."/>
            <person name="Ament-Velasquez S.L."/>
            <person name="Kruys A."/>
            <person name="Hutchinson M.I."/>
            <person name="Powell A.J."/>
            <person name="Barry K."/>
            <person name="Miller A.N."/>
            <person name="Grigoriev I.V."/>
            <person name="Debuchy R."/>
            <person name="Gladieux P."/>
            <person name="Hiltunen Thoren M."/>
            <person name="Johannesson H."/>
        </authorList>
    </citation>
    <scope>NUCLEOTIDE SEQUENCE [LARGE SCALE GENOMIC DNA]</scope>
    <source>
        <strain evidence="2 3">FGSC 10403</strain>
    </source>
</reference>
<dbReference type="RefSeq" id="XP_062692536.1">
    <property type="nucleotide sequence ID" value="XM_062832235.1"/>
</dbReference>
<dbReference type="GeneID" id="87869857"/>